<organism evidence="4 5">
    <name type="scientific">Rhizobium etli (strain ATCC 51251 / DSM 11541 / JCM 21823 / NBRC 15573 / CFN 42)</name>
    <dbReference type="NCBI Taxonomy" id="347834"/>
    <lineage>
        <taxon>Bacteria</taxon>
        <taxon>Pseudomonadati</taxon>
        <taxon>Pseudomonadota</taxon>
        <taxon>Alphaproteobacteria</taxon>
        <taxon>Hyphomicrobiales</taxon>
        <taxon>Rhizobiaceae</taxon>
        <taxon>Rhizobium/Agrobacterium group</taxon>
        <taxon>Rhizobium</taxon>
    </lineage>
</organism>
<dbReference type="SUPFAM" id="SSF55729">
    <property type="entry name" value="Acyl-CoA N-acyltransferases (Nat)"/>
    <property type="match status" value="1"/>
</dbReference>
<feature type="domain" description="N-acetyltransferase" evidence="3">
    <location>
        <begin position="37"/>
        <end position="172"/>
    </location>
</feature>
<keyword evidence="1" id="KW-0808">Transferase</keyword>
<evidence type="ECO:0000259" key="3">
    <source>
        <dbReference type="PROSITE" id="PS51186"/>
    </source>
</evidence>
<evidence type="ECO:0000313" key="4">
    <source>
        <dbReference type="EMBL" id="ABC89219.1"/>
    </source>
</evidence>
<protein>
    <submittedName>
        <fullName evidence="4">Acetyltransferase protein</fullName>
    </submittedName>
</protein>
<dbReference type="eggNOG" id="COG0456">
    <property type="taxonomic scope" value="Bacteria"/>
</dbReference>
<dbReference type="KEGG" id="ret:RHE_CH00397"/>
<evidence type="ECO:0000313" key="5">
    <source>
        <dbReference type="Proteomes" id="UP000001936"/>
    </source>
</evidence>
<sequence>MRSLQKWLRIERRRLSPRLGADLRLSYSDMMTWTIRPPLAEDQETLADIYLSVRRQTFVWVDPGKFHREDFCVHTNGETIFVCEHADRSVAGFLSLWPEDDFIHMLYIRPEFQGLGAGTALLRALPEWPRHRYRLKCLVNNRRAKAFYLSHGFAVTGNGASPEGDYEELSFSPV</sequence>
<dbReference type="PANTHER" id="PTHR43877:SF2">
    <property type="entry name" value="AMINOALKYLPHOSPHONATE N-ACETYLTRANSFERASE-RELATED"/>
    <property type="match status" value="1"/>
</dbReference>
<dbReference type="GO" id="GO:0016747">
    <property type="term" value="F:acyltransferase activity, transferring groups other than amino-acyl groups"/>
    <property type="evidence" value="ECO:0007669"/>
    <property type="project" value="InterPro"/>
</dbReference>
<dbReference type="EMBL" id="CP000133">
    <property type="protein sequence ID" value="ABC89219.1"/>
    <property type="molecule type" value="Genomic_DNA"/>
</dbReference>
<dbReference type="PROSITE" id="PS51186">
    <property type="entry name" value="GNAT"/>
    <property type="match status" value="1"/>
</dbReference>
<evidence type="ECO:0000256" key="2">
    <source>
        <dbReference type="ARBA" id="ARBA00023315"/>
    </source>
</evidence>
<dbReference type="CDD" id="cd04301">
    <property type="entry name" value="NAT_SF"/>
    <property type="match status" value="1"/>
</dbReference>
<dbReference type="Pfam" id="PF00583">
    <property type="entry name" value="Acetyltransf_1"/>
    <property type="match status" value="1"/>
</dbReference>
<keyword evidence="2" id="KW-0012">Acyltransferase</keyword>
<dbReference type="InterPro" id="IPR050832">
    <property type="entry name" value="Bact_Acetyltransf"/>
</dbReference>
<evidence type="ECO:0000256" key="1">
    <source>
        <dbReference type="ARBA" id="ARBA00022679"/>
    </source>
</evidence>
<keyword evidence="5" id="KW-1185">Reference proteome</keyword>
<proteinExistence type="predicted"/>
<dbReference type="HOGENOM" id="CLU_013985_21_3_5"/>
<dbReference type="Gene3D" id="3.40.630.30">
    <property type="match status" value="1"/>
</dbReference>
<dbReference type="Proteomes" id="UP000001936">
    <property type="component" value="Chromosome"/>
</dbReference>
<dbReference type="AlphaFoldDB" id="Q2KD67"/>
<dbReference type="PANTHER" id="PTHR43877">
    <property type="entry name" value="AMINOALKYLPHOSPHONATE N-ACETYLTRANSFERASE-RELATED-RELATED"/>
    <property type="match status" value="1"/>
</dbReference>
<reference evidence="4 5" key="1">
    <citation type="journal article" date="2006" name="Proc. Natl. Acad. Sci. U.S.A.">
        <title>The partitioned Rhizobium etli genome: genetic and metabolic redundancy in seven interacting replicons.</title>
        <authorList>
            <person name="Gonzalez V."/>
            <person name="Santamaria R.I."/>
            <person name="Bustos P."/>
            <person name="Hernandez-Gonzalez I."/>
            <person name="Medrano-Soto A."/>
            <person name="Moreno-Hagelsieb G."/>
            <person name="Janga S.C."/>
            <person name="Ramirez M.A."/>
            <person name="Jimenez-Jacinto V."/>
            <person name="Collado-Vides J."/>
            <person name="Davila G."/>
        </authorList>
    </citation>
    <scope>NUCLEOTIDE SEQUENCE [LARGE SCALE GENOMIC DNA]</scope>
    <source>
        <strain evidence="5">ATCC 51251 / DSM 11541 / JCM 21823 / NBRC 15573 / CFN 42</strain>
    </source>
</reference>
<dbReference type="InterPro" id="IPR016181">
    <property type="entry name" value="Acyl_CoA_acyltransferase"/>
</dbReference>
<accession>Q2KD67</accession>
<dbReference type="InterPro" id="IPR000182">
    <property type="entry name" value="GNAT_dom"/>
</dbReference>
<gene>
    <name evidence="4" type="ordered locus">RHE_CH00397</name>
</gene>
<name>Q2KD67_RHIEC</name>